<dbReference type="Ensembl" id="ENSLOCT00000001857.1">
    <property type="protein sequence ID" value="ENSLOCP00000001852.1"/>
    <property type="gene ID" value="ENSLOCG00000001606.1"/>
</dbReference>
<dbReference type="FunFam" id="1.25.10.10:FF:000746">
    <property type="entry name" value="Dynein assembly factor 5, axonemal"/>
    <property type="match status" value="1"/>
</dbReference>
<reference evidence="6" key="2">
    <citation type="submission" date="2025-08" db="UniProtKB">
        <authorList>
            <consortium name="Ensembl"/>
        </authorList>
    </citation>
    <scope>IDENTIFICATION</scope>
</reference>
<feature type="repeat" description="HEAT" evidence="2">
    <location>
        <begin position="736"/>
        <end position="774"/>
    </location>
</feature>
<dbReference type="SUPFAM" id="SSF48371">
    <property type="entry name" value="ARM repeat"/>
    <property type="match status" value="1"/>
</dbReference>
<dbReference type="Pfam" id="PF24573">
    <property type="entry name" value="HEAT_DAAF5"/>
    <property type="match status" value="1"/>
</dbReference>
<dbReference type="InterPro" id="IPR052623">
    <property type="entry name" value="DAAF5"/>
</dbReference>
<dbReference type="GO" id="GO:0036158">
    <property type="term" value="P:outer dynein arm assembly"/>
    <property type="evidence" value="ECO:0000318"/>
    <property type="project" value="GO_Central"/>
</dbReference>
<keyword evidence="7" id="KW-1185">Reference proteome</keyword>
<accession>W5M0E5</accession>
<keyword evidence="1" id="KW-0677">Repeat</keyword>
<dbReference type="OMA" id="AFQGPWA"/>
<dbReference type="InterPro" id="IPR057978">
    <property type="entry name" value="TPR_DAAF5"/>
</dbReference>
<dbReference type="HOGENOM" id="CLU_010823_1_0_1"/>
<dbReference type="PANTHER" id="PTHR16216">
    <property type="entry name" value="DYNEIN ASSEMBLY FACTOR 5, AXONEMAL"/>
    <property type="match status" value="1"/>
</dbReference>
<proteinExistence type="predicted"/>
<dbReference type="GeneTree" id="ENSGT00390000005666"/>
<dbReference type="GO" id="GO:0003341">
    <property type="term" value="P:cilium movement"/>
    <property type="evidence" value="ECO:0000318"/>
    <property type="project" value="GO_Central"/>
</dbReference>
<dbReference type="InterPro" id="IPR021133">
    <property type="entry name" value="HEAT_type_2"/>
</dbReference>
<evidence type="ECO:0000256" key="1">
    <source>
        <dbReference type="ARBA" id="ARBA00022737"/>
    </source>
</evidence>
<organism evidence="6 7">
    <name type="scientific">Lepisosteus oculatus</name>
    <name type="common">Spotted gar</name>
    <dbReference type="NCBI Taxonomy" id="7918"/>
    <lineage>
        <taxon>Eukaryota</taxon>
        <taxon>Metazoa</taxon>
        <taxon>Chordata</taxon>
        <taxon>Craniata</taxon>
        <taxon>Vertebrata</taxon>
        <taxon>Euteleostomi</taxon>
        <taxon>Actinopterygii</taxon>
        <taxon>Neopterygii</taxon>
        <taxon>Holostei</taxon>
        <taxon>Semionotiformes</taxon>
        <taxon>Lepisosteidae</taxon>
        <taxon>Lepisosteus</taxon>
    </lineage>
</organism>
<evidence type="ECO:0000256" key="2">
    <source>
        <dbReference type="PROSITE-ProRule" id="PRU00103"/>
    </source>
</evidence>
<dbReference type="eggNOG" id="ENOG502QRXT">
    <property type="taxonomic scope" value="Eukaryota"/>
</dbReference>
<protein>
    <submittedName>
        <fullName evidence="6">Dynein axonemal assembly factor 5</fullName>
    </submittedName>
</protein>
<evidence type="ECO:0000313" key="7">
    <source>
        <dbReference type="Proteomes" id="UP000018468"/>
    </source>
</evidence>
<dbReference type="InterPro" id="IPR056497">
    <property type="entry name" value="HEAT_DAAF5"/>
</dbReference>
<reference evidence="7" key="1">
    <citation type="submission" date="2011-12" db="EMBL/GenBank/DDBJ databases">
        <title>The Draft Genome of Lepisosteus oculatus.</title>
        <authorList>
            <consortium name="The Broad Institute Genome Assembly &amp; Analysis Group"/>
            <consortium name="Computational R&amp;D Group"/>
            <consortium name="and Sequencing Platform"/>
            <person name="Di Palma F."/>
            <person name="Alfoldi J."/>
            <person name="Johnson J."/>
            <person name="Berlin A."/>
            <person name="Gnerre S."/>
            <person name="Jaffe D."/>
            <person name="MacCallum I."/>
            <person name="Young S."/>
            <person name="Walker B.J."/>
            <person name="Lander E.S."/>
            <person name="Lindblad-Toh K."/>
        </authorList>
    </citation>
    <scope>NUCLEOTIDE SEQUENCE [LARGE SCALE GENOMIC DNA]</scope>
</reference>
<dbReference type="FunFam" id="1.25.10.10:FF:001838">
    <property type="entry name" value="Dynein, axonemal, assembly factor 5"/>
    <property type="match status" value="1"/>
</dbReference>
<dbReference type="PROSITE" id="PS50077">
    <property type="entry name" value="HEAT_REPEAT"/>
    <property type="match status" value="1"/>
</dbReference>
<evidence type="ECO:0000259" key="4">
    <source>
        <dbReference type="Pfam" id="PF24573"/>
    </source>
</evidence>
<evidence type="ECO:0000259" key="3">
    <source>
        <dbReference type="Pfam" id="PF23271"/>
    </source>
</evidence>
<dbReference type="GO" id="GO:0036159">
    <property type="term" value="P:inner dynein arm assembly"/>
    <property type="evidence" value="ECO:0000318"/>
    <property type="project" value="GO_Central"/>
</dbReference>
<dbReference type="EMBL" id="AHAT01032348">
    <property type="status" value="NOT_ANNOTATED_CDS"/>
    <property type="molecule type" value="Genomic_DNA"/>
</dbReference>
<dbReference type="Gene3D" id="1.25.10.10">
    <property type="entry name" value="Leucine-rich Repeat Variant"/>
    <property type="match status" value="4"/>
</dbReference>
<evidence type="ECO:0000313" key="6">
    <source>
        <dbReference type="Ensembl" id="ENSLOCP00000001852.1"/>
    </source>
</evidence>
<dbReference type="Bgee" id="ENSLOCG00000001606">
    <property type="expression patterns" value="Expressed in ovary and 13 other cell types or tissues"/>
</dbReference>
<dbReference type="GO" id="GO:0045505">
    <property type="term" value="F:dynein intermediate chain binding"/>
    <property type="evidence" value="ECO:0000318"/>
    <property type="project" value="GO_Central"/>
</dbReference>
<dbReference type="GO" id="GO:0005737">
    <property type="term" value="C:cytoplasm"/>
    <property type="evidence" value="ECO:0000318"/>
    <property type="project" value="GO_Central"/>
</dbReference>
<dbReference type="AlphaFoldDB" id="W5M0E5"/>
<dbReference type="InterPro" id="IPR057546">
    <property type="entry name" value="HEAT_GCN1"/>
</dbReference>
<evidence type="ECO:0000259" key="5">
    <source>
        <dbReference type="Pfam" id="PF25757"/>
    </source>
</evidence>
<dbReference type="Pfam" id="PF23271">
    <property type="entry name" value="HEAT_GCN1"/>
    <property type="match status" value="1"/>
</dbReference>
<dbReference type="InterPro" id="IPR011989">
    <property type="entry name" value="ARM-like"/>
</dbReference>
<dbReference type="STRING" id="7918.ENSLOCP00000001852"/>
<dbReference type="PANTHER" id="PTHR16216:SF2">
    <property type="entry name" value="DYNEIN AXONEMAL ASSEMBLY FACTOR 5"/>
    <property type="match status" value="1"/>
</dbReference>
<dbReference type="InParanoid" id="W5M0E5"/>
<dbReference type="InterPro" id="IPR016024">
    <property type="entry name" value="ARM-type_fold"/>
</dbReference>
<reference evidence="6" key="3">
    <citation type="submission" date="2025-09" db="UniProtKB">
        <authorList>
            <consortium name="Ensembl"/>
        </authorList>
    </citation>
    <scope>IDENTIFICATION</scope>
</reference>
<feature type="domain" description="Stalled ribosome sensor GCN1-like HEAT repeats region" evidence="3">
    <location>
        <begin position="682"/>
        <end position="807"/>
    </location>
</feature>
<dbReference type="Pfam" id="PF25757">
    <property type="entry name" value="TPR_DNAAF5"/>
    <property type="match status" value="1"/>
</dbReference>
<sequence length="848" mass="94913">QNASGCHNDGATAAMAAGDERAAAEVMQTIARHLNCLNEANKHTRKRALESIRAETFDKRLSSGVLQEVFDCLLKPLLKCLSDPAERCRECAVSMIGDFIKCVPKPEESLPYLIPAVAQRLGGCEILEPSEELRLSLLEVLTLTVEVCGRRLAPYLDDVVRILQKTIVDPFPEVKKESCKCTVSFARAVPEHFHMQSESLVKPLMQTISHQHSKVRVAVIEATGSVIQYGTGKSMDDVLSHLAQRLFDNAPQVRQAVTKVVGNWLLNLRDRYSYFHKLIPLLLSSFSDEIPEIRHLAVDYWKETGSQWQKENEDDLKDKLDFLTSNPSLYPAGVERPGLGCRELIFRNLSKILPALSRDVTDWVVGTRVKSAQLLAVLLLHAEDHITQHMELILCTLYRACADEEKEVVKNCLEAANLIGTFVDPEVFLKLILSHLKRSSSPAHLMVLSAVIRGCSGPALKPHLHKIVDALCHPDISQDSEKLEYLEQLLSCVQALLAQSGHDCGDISLQLLKVLVTIQSLSSDQPLHDKVQEMMTLLYTQQGLSSRTELYRQHIGELIEWLAASQNSWTSYSLERLQFEVIVIQSGPVTGEALPVIIPVLKTCLQPSRDPEMRLKLFTMLSRLLLNASETVDSRGEFSSYLDSFLRDILIPNLLWHAGRTPAAIRTTAISCLWALLYSGTLSGARMMTVHSELMPHVIAALDEDSKTTRQMACRILASLLKLCGCQLDPDGLNKVYPELLKRLDDACDEVRRAAAKALGAWFQCVGDEYDRALFKSHVEFLFRGLLVHLDDPETSIQNAVFDVLKEGSAVYPSLLKQEVEAVKEKHRSPFYCDKLLQHISQLPEDRV</sequence>
<dbReference type="Proteomes" id="UP000018468">
    <property type="component" value="Linkage group LG13"/>
</dbReference>
<name>W5M0E5_LEPOC</name>
<feature type="domain" description="Dynein axonemal assembly factor 5 HEAT-repeat" evidence="4">
    <location>
        <begin position="329"/>
        <end position="522"/>
    </location>
</feature>
<feature type="domain" description="Dynein axonemal assembly factor 5 TPR repeats" evidence="5">
    <location>
        <begin position="36"/>
        <end position="319"/>
    </location>
</feature>